<proteinExistence type="predicted"/>
<evidence type="ECO:0000256" key="1">
    <source>
        <dbReference type="SAM" id="Phobius"/>
    </source>
</evidence>
<dbReference type="InterPro" id="IPR007487">
    <property type="entry name" value="ABC_transpt-TYRBP-like"/>
</dbReference>
<dbReference type="Pfam" id="PF04392">
    <property type="entry name" value="ABC_sub_bind"/>
    <property type="match status" value="1"/>
</dbReference>
<reference evidence="2 3" key="1">
    <citation type="journal article" date="2015" name="Stand. Genomic Sci.">
        <title>Genomic Encyclopedia of Bacterial and Archaeal Type Strains, Phase III: the genomes of soil and plant-associated and newly described type strains.</title>
        <authorList>
            <person name="Whitman W.B."/>
            <person name="Woyke T."/>
            <person name="Klenk H.P."/>
            <person name="Zhou Y."/>
            <person name="Lilburn T.G."/>
            <person name="Beck B.J."/>
            <person name="De Vos P."/>
            <person name="Vandamme P."/>
            <person name="Eisen J.A."/>
            <person name="Garrity G."/>
            <person name="Hugenholtz P."/>
            <person name="Kyrpides N.C."/>
        </authorList>
    </citation>
    <scope>NUCLEOTIDE SEQUENCE [LARGE SCALE GENOMIC DNA]</scope>
    <source>
        <strain evidence="2 3">CGMCC 1.10685</strain>
    </source>
</reference>
<comment type="caution">
    <text evidence="2">The sequence shown here is derived from an EMBL/GenBank/DDBJ whole genome shotgun (WGS) entry which is preliminary data.</text>
</comment>
<dbReference type="PANTHER" id="PTHR35271:SF1">
    <property type="entry name" value="ABC TRANSPORTER, SUBSTRATE-BINDING LIPOPROTEIN"/>
    <property type="match status" value="1"/>
</dbReference>
<organism evidence="2 3">
    <name type="scientific">Pseudoduganella flava</name>
    <dbReference type="NCBI Taxonomy" id="871742"/>
    <lineage>
        <taxon>Bacteria</taxon>
        <taxon>Pseudomonadati</taxon>
        <taxon>Pseudomonadota</taxon>
        <taxon>Betaproteobacteria</taxon>
        <taxon>Burkholderiales</taxon>
        <taxon>Oxalobacteraceae</taxon>
        <taxon>Telluria group</taxon>
        <taxon>Pseudoduganella</taxon>
    </lineage>
</organism>
<sequence>MQYFCVTPYLIRIFSDLPRRTFTLVLLAGAVMGNCAWASVGAGPDTLAVVFPDIGEPYRKVFTEIIDGVEQQARGKVRSVAVGPAQDAAELQTTLRRTGVRTVIALGRQGLKTAGAFDALGVVVGGISALPEQERFRGISLMPDPALLFTWLKTLVPGVKRVIVVYSPQQSAGAVRLARDAARAQGLELVALEAQDLAAAVRRYETAFAGIDGKRDAVWLPQDAVTADDATVLPLVLRESWNRNVALFSSSILHVKKGVLFALYPDNAALGRELAALAQAPDATAKIGLQPLRAVKVAFNTRTAGHIGLTVNMEQHSFDAIFP</sequence>
<dbReference type="Gene3D" id="3.40.50.2300">
    <property type="match status" value="1"/>
</dbReference>
<evidence type="ECO:0000313" key="3">
    <source>
        <dbReference type="Proteomes" id="UP000315112"/>
    </source>
</evidence>
<keyword evidence="1" id="KW-0472">Membrane</keyword>
<protein>
    <submittedName>
        <fullName evidence="2">Putative ABC transport system substrate-binding protein</fullName>
    </submittedName>
</protein>
<evidence type="ECO:0000313" key="2">
    <source>
        <dbReference type="EMBL" id="TWI46749.1"/>
    </source>
</evidence>
<feature type="transmembrane region" description="Helical" evidence="1">
    <location>
        <begin position="21"/>
        <end position="40"/>
    </location>
</feature>
<dbReference type="AlphaFoldDB" id="A0A562PQR4"/>
<keyword evidence="1" id="KW-1133">Transmembrane helix</keyword>
<name>A0A562PQR4_9BURK</name>
<dbReference type="PANTHER" id="PTHR35271">
    <property type="entry name" value="ABC TRANSPORTER, SUBSTRATE-BINDING LIPOPROTEIN-RELATED"/>
    <property type="match status" value="1"/>
</dbReference>
<accession>A0A562PQR4</accession>
<dbReference type="EMBL" id="VLKW01000005">
    <property type="protein sequence ID" value="TWI46749.1"/>
    <property type="molecule type" value="Genomic_DNA"/>
</dbReference>
<gene>
    <name evidence="2" type="ORF">IP92_03112</name>
</gene>
<dbReference type="Proteomes" id="UP000315112">
    <property type="component" value="Unassembled WGS sequence"/>
</dbReference>
<keyword evidence="1" id="KW-0812">Transmembrane</keyword>